<feature type="domain" description="FeoB-type G" evidence="17">
    <location>
        <begin position="3"/>
        <end position="165"/>
    </location>
</feature>
<feature type="transmembrane region" description="Helical" evidence="16">
    <location>
        <begin position="678"/>
        <end position="699"/>
    </location>
</feature>
<name>A0A6P1M3A8_9BACT</name>
<feature type="transmembrane region" description="Helical" evidence="16">
    <location>
        <begin position="389"/>
        <end position="413"/>
    </location>
</feature>
<keyword evidence="6 16" id="KW-0812">Transmembrane</keyword>
<keyword evidence="19" id="KW-1185">Reference proteome</keyword>
<dbReference type="InterPro" id="IPR030389">
    <property type="entry name" value="G_FEOB_dom"/>
</dbReference>
<dbReference type="PRINTS" id="PR00326">
    <property type="entry name" value="GTP1OBG"/>
</dbReference>
<dbReference type="NCBIfam" id="TIGR00231">
    <property type="entry name" value="small_GTP"/>
    <property type="match status" value="1"/>
</dbReference>
<evidence type="ECO:0000256" key="1">
    <source>
        <dbReference type="ARBA" id="ARBA00004429"/>
    </source>
</evidence>
<evidence type="ECO:0000256" key="2">
    <source>
        <dbReference type="ARBA" id="ARBA00022448"/>
    </source>
</evidence>
<evidence type="ECO:0000256" key="16">
    <source>
        <dbReference type="RuleBase" id="RU362098"/>
    </source>
</evidence>
<dbReference type="GO" id="GO:0005525">
    <property type="term" value="F:GTP binding"/>
    <property type="evidence" value="ECO:0007669"/>
    <property type="project" value="UniProtKB-KW"/>
</dbReference>
<evidence type="ECO:0000313" key="19">
    <source>
        <dbReference type="Proteomes" id="UP000464954"/>
    </source>
</evidence>
<dbReference type="GO" id="GO:0015093">
    <property type="term" value="F:ferrous iron transmembrane transporter activity"/>
    <property type="evidence" value="ECO:0007669"/>
    <property type="project" value="UniProtKB-UniRule"/>
</dbReference>
<dbReference type="Pfam" id="PF17910">
    <property type="entry name" value="FeoB_Cyto"/>
    <property type="match status" value="1"/>
</dbReference>
<dbReference type="PANTHER" id="PTHR43185">
    <property type="entry name" value="FERROUS IRON TRANSPORT PROTEIN B"/>
    <property type="match status" value="1"/>
</dbReference>
<comment type="function">
    <text evidence="16">Probable transporter of a GTP-driven Fe(2+) uptake system.</text>
</comment>
<keyword evidence="12 16" id="KW-0472">Membrane</keyword>
<dbReference type="Gene3D" id="3.40.50.300">
    <property type="entry name" value="P-loop containing nucleotide triphosphate hydrolases"/>
    <property type="match status" value="1"/>
</dbReference>
<dbReference type="AlphaFoldDB" id="A0A6P1M3A8"/>
<feature type="transmembrane region" description="Helical" evidence="16">
    <location>
        <begin position="280"/>
        <end position="302"/>
    </location>
</feature>
<keyword evidence="9 16" id="KW-0408">Iron</keyword>
<evidence type="ECO:0000256" key="7">
    <source>
        <dbReference type="ARBA" id="ARBA00022741"/>
    </source>
</evidence>
<evidence type="ECO:0000256" key="9">
    <source>
        <dbReference type="ARBA" id="ARBA00023004"/>
    </source>
</evidence>
<feature type="binding site" evidence="15">
    <location>
        <position position="24"/>
    </location>
    <ligand>
        <name>Mg(2+)</name>
        <dbReference type="ChEBI" id="CHEBI:18420"/>
        <label>2</label>
    </ligand>
</feature>
<dbReference type="NCBIfam" id="TIGR00437">
    <property type="entry name" value="feoB"/>
    <property type="match status" value="1"/>
</dbReference>
<keyword evidence="3" id="KW-1003">Cell membrane</keyword>
<dbReference type="FunFam" id="3.40.50.300:FF:000426">
    <property type="entry name" value="Ferrous iron transport protein B"/>
    <property type="match status" value="1"/>
</dbReference>
<feature type="binding site" evidence="15">
    <location>
        <position position="25"/>
    </location>
    <ligand>
        <name>Mg(2+)</name>
        <dbReference type="ChEBI" id="CHEBI:18420"/>
        <label>2</label>
    </ligand>
</feature>
<keyword evidence="11 14" id="KW-0342">GTP-binding</keyword>
<keyword evidence="10" id="KW-0406">Ion transport</keyword>
<evidence type="ECO:0000256" key="8">
    <source>
        <dbReference type="ARBA" id="ARBA00022989"/>
    </source>
</evidence>
<dbReference type="InterPro" id="IPR050860">
    <property type="entry name" value="FeoB_GTPase"/>
</dbReference>
<keyword evidence="7 14" id="KW-0547">Nucleotide-binding</keyword>
<dbReference type="RefSeq" id="WP_160626489.1">
    <property type="nucleotide sequence ID" value="NZ_CP047593.1"/>
</dbReference>
<feature type="transmembrane region" description="Helical" evidence="16">
    <location>
        <begin position="706"/>
        <end position="728"/>
    </location>
</feature>
<keyword evidence="5" id="KW-0997">Cell inner membrane</keyword>
<evidence type="ECO:0000256" key="3">
    <source>
        <dbReference type="ARBA" id="ARBA00022475"/>
    </source>
</evidence>
<feature type="transmembrane region" description="Helical" evidence="16">
    <location>
        <begin position="455"/>
        <end position="475"/>
    </location>
</feature>
<dbReference type="InterPro" id="IPR041069">
    <property type="entry name" value="FeoB_Cyto"/>
</dbReference>
<keyword evidence="4 16" id="KW-0410">Iron transport</keyword>
<evidence type="ECO:0000313" key="18">
    <source>
        <dbReference type="EMBL" id="QHI68301.1"/>
    </source>
</evidence>
<feature type="binding site" evidence="15">
    <location>
        <position position="22"/>
    </location>
    <ligand>
        <name>Mg(2+)</name>
        <dbReference type="ChEBI" id="CHEBI:18420"/>
        <label>1</label>
    </ligand>
</feature>
<feature type="binding site" evidence="14">
    <location>
        <begin position="10"/>
        <end position="17"/>
    </location>
    <ligand>
        <name>GTP</name>
        <dbReference type="ChEBI" id="CHEBI:37565"/>
        <label>1</label>
    </ligand>
</feature>
<feature type="transmembrane region" description="Helical" evidence="16">
    <location>
        <begin position="740"/>
        <end position="757"/>
    </location>
</feature>
<dbReference type="CDD" id="cd01879">
    <property type="entry name" value="FeoB"/>
    <property type="match status" value="1"/>
</dbReference>
<evidence type="ECO:0000256" key="14">
    <source>
        <dbReference type="PIRSR" id="PIRSR603373-1"/>
    </source>
</evidence>
<dbReference type="InterPro" id="IPR006073">
    <property type="entry name" value="GTP-bd"/>
</dbReference>
<dbReference type="InterPro" id="IPR011640">
    <property type="entry name" value="Fe2_transport_prot_B_C"/>
</dbReference>
<gene>
    <name evidence="18" type="primary">feoB</name>
    <name evidence="18" type="ORF">GT409_02125</name>
</gene>
<dbReference type="Pfam" id="PF02421">
    <property type="entry name" value="FeoB_N"/>
    <property type="match status" value="1"/>
</dbReference>
<dbReference type="GO" id="GO:0005886">
    <property type="term" value="C:plasma membrane"/>
    <property type="evidence" value="ECO:0007669"/>
    <property type="project" value="UniProtKB-SubCell"/>
</dbReference>
<keyword evidence="8 16" id="KW-1133">Transmembrane helix</keyword>
<evidence type="ECO:0000256" key="12">
    <source>
        <dbReference type="ARBA" id="ARBA00023136"/>
    </source>
</evidence>
<keyword evidence="15" id="KW-0460">Magnesium</keyword>
<keyword evidence="2 16" id="KW-0813">Transport</keyword>
<dbReference type="EMBL" id="CP047593">
    <property type="protein sequence ID" value="QHI68301.1"/>
    <property type="molecule type" value="Genomic_DNA"/>
</dbReference>
<dbReference type="InterPro" id="IPR011642">
    <property type="entry name" value="Gate_dom"/>
</dbReference>
<accession>A0A6P1M3A8</accession>
<feature type="binding site" evidence="14">
    <location>
        <begin position="35"/>
        <end position="39"/>
    </location>
    <ligand>
        <name>GTP</name>
        <dbReference type="ChEBI" id="CHEBI:37565"/>
        <label>2</label>
    </ligand>
</feature>
<dbReference type="InterPro" id="IPR027417">
    <property type="entry name" value="P-loop_NTPase"/>
</dbReference>
<evidence type="ECO:0000256" key="11">
    <source>
        <dbReference type="ARBA" id="ARBA00023134"/>
    </source>
</evidence>
<feature type="transmembrane region" description="Helical" evidence="16">
    <location>
        <begin position="314"/>
        <end position="333"/>
    </location>
</feature>
<comment type="subcellular location">
    <subcellularLocation>
        <location evidence="1 16">Cell inner membrane</location>
        <topology evidence="1 16">Multi-pass membrane protein</topology>
    </subcellularLocation>
</comment>
<dbReference type="InterPro" id="IPR005225">
    <property type="entry name" value="Small_GTP-bd"/>
</dbReference>
<organism evidence="18 19">
    <name type="scientific">Tichowtungia aerotolerans</name>
    <dbReference type="NCBI Taxonomy" id="2697043"/>
    <lineage>
        <taxon>Bacteria</taxon>
        <taxon>Pseudomonadati</taxon>
        <taxon>Kiritimatiellota</taxon>
        <taxon>Tichowtungiia</taxon>
        <taxon>Tichowtungiales</taxon>
        <taxon>Tichowtungiaceae</taxon>
        <taxon>Tichowtungia</taxon>
    </lineage>
</organism>
<sequence>MGKLTVALAGNPNCGKTTLFNALTGATQRVGNWPGVTVERLEGFCRHGDAELMIVDLPGIYSFSAFSVDEKVSREFILKDKPDVVINIIDATNLERNLYLTTQLLEMRVPVVVALNMMDIAKTRKIKIEVDHLRAHLGCPVIPMVASRREGLDQLKDELIKIAESHAVSPTRVEYDREAETAIAKLSKKLRSKAGKAGVDARWLAIKLLEGDELAEQLVEGSIGTELKTVIQKVEHHVGDDIDVVIADGRYGFIHGLAKDVCKRTDQLRKTVSDAIDRVVLSRVFGIPIFLTVMYGVFMLTINVGGAFIDFFDILFGTIFVDGFGALLSALHVPDLLITLLAGGVGGGIQTVATFVPPIFFIFLCLSALEDSGYMARAAFVMDRVLRAIGLPGKAFLPMLVGFGCNVPGIMAARTLENERDRTMAVMMNPFMSCGARLPVYILFAAAFFPRSGSTLIFGLYMTGILFSVLTGLLLRKTLLRGQSSTFVMELPPYHIPTFNGVFLHTWNKLKSFAIRAGKVIVMVVVILSLLNTIGTDGSFGHEDSSDSVLSAIGKSITPVFYPMGIEQDNWPATVGLFTGIFAKEAVVGTLDALYTQLDVEEAGGGAEEEPFDFFGGISEAFASVPAAFEGFSGTFADPIGIGGASGVEDSEAVAEEMEIHGGTLGTMQKAFGSKAAAIAYLLFILIYAPCVAAIAAVYRETSWKWAVFCVSYLTGLAWIAATLYYQIATFTAHPGSSSAWVGGIVLFAAVFVGVLYKCSGRSPEHA</sequence>
<protein>
    <recommendedName>
        <fullName evidence="13 16">Ferrous iron transport protein B</fullName>
    </recommendedName>
</protein>
<dbReference type="NCBIfam" id="NF007105">
    <property type="entry name" value="PRK09554.1"/>
    <property type="match status" value="1"/>
</dbReference>
<feature type="binding site" evidence="14">
    <location>
        <begin position="56"/>
        <end position="59"/>
    </location>
    <ligand>
        <name>GTP</name>
        <dbReference type="ChEBI" id="CHEBI:37565"/>
        <label>3</label>
    </ligand>
</feature>
<keyword evidence="15" id="KW-0479">Metal-binding</keyword>
<dbReference type="SUPFAM" id="SSF52540">
    <property type="entry name" value="P-loop containing nucleoside triphosphate hydrolases"/>
    <property type="match status" value="1"/>
</dbReference>
<feature type="transmembrane region" description="Helical" evidence="16">
    <location>
        <begin position="513"/>
        <end position="531"/>
    </location>
</feature>
<dbReference type="Pfam" id="PF07670">
    <property type="entry name" value="Gate"/>
    <property type="match status" value="2"/>
</dbReference>
<dbReference type="PANTHER" id="PTHR43185:SF1">
    <property type="entry name" value="FE(2+) TRANSPORTER FEOB"/>
    <property type="match status" value="1"/>
</dbReference>
<comment type="similarity">
    <text evidence="16">Belongs to the TRAFAC class TrmE-Era-EngA-EngB-Septin-like GTPase superfamily. FeoB GTPase (TC 9.A.8) family.</text>
</comment>
<evidence type="ECO:0000256" key="6">
    <source>
        <dbReference type="ARBA" id="ARBA00022692"/>
    </source>
</evidence>
<dbReference type="KEGG" id="taer:GT409_02125"/>
<reference evidence="18 19" key="1">
    <citation type="submission" date="2020-01" db="EMBL/GenBank/DDBJ databases">
        <title>Ponticoccus aerotolerans gen. nov., sp. nov., an anaerobic bacterium and proposal of Ponticoccusceae fam. nov., Ponticoccusles ord. nov. and Ponticoccuse classis nov. in the phylum Kiritimatiellaeota.</title>
        <authorList>
            <person name="Zhou L.Y."/>
            <person name="Du Z.J."/>
        </authorList>
    </citation>
    <scope>NUCLEOTIDE SEQUENCE [LARGE SCALE GENOMIC DNA]</scope>
    <source>
        <strain evidence="18 19">S-5007</strain>
    </source>
</reference>
<proteinExistence type="inferred from homology"/>
<dbReference type="Pfam" id="PF07664">
    <property type="entry name" value="FeoB_C"/>
    <property type="match status" value="1"/>
</dbReference>
<feature type="binding site" evidence="14">
    <location>
        <begin position="116"/>
        <end position="119"/>
    </location>
    <ligand>
        <name>GTP</name>
        <dbReference type="ChEBI" id="CHEBI:37565"/>
        <label>4</label>
    </ligand>
</feature>
<feature type="transmembrane region" description="Helical" evidence="16">
    <location>
        <begin position="425"/>
        <end position="449"/>
    </location>
</feature>
<evidence type="ECO:0000256" key="15">
    <source>
        <dbReference type="PIRSR" id="PIRSR603373-2"/>
    </source>
</evidence>
<evidence type="ECO:0000256" key="10">
    <source>
        <dbReference type="ARBA" id="ARBA00023065"/>
    </source>
</evidence>
<feature type="transmembrane region" description="Helical" evidence="16">
    <location>
        <begin position="340"/>
        <end position="369"/>
    </location>
</feature>
<evidence type="ECO:0000256" key="13">
    <source>
        <dbReference type="NCBIfam" id="TIGR00437"/>
    </source>
</evidence>
<evidence type="ECO:0000256" key="4">
    <source>
        <dbReference type="ARBA" id="ARBA00022496"/>
    </source>
</evidence>
<dbReference type="PROSITE" id="PS51711">
    <property type="entry name" value="G_FEOB"/>
    <property type="match status" value="1"/>
</dbReference>
<dbReference type="Gene3D" id="1.10.287.1770">
    <property type="match status" value="1"/>
</dbReference>
<feature type="binding site" evidence="15">
    <location>
        <position position="21"/>
    </location>
    <ligand>
        <name>Mg(2+)</name>
        <dbReference type="ChEBI" id="CHEBI:18420"/>
        <label>2</label>
    </ligand>
</feature>
<dbReference type="Proteomes" id="UP000464954">
    <property type="component" value="Chromosome"/>
</dbReference>
<dbReference type="InterPro" id="IPR003373">
    <property type="entry name" value="Fe2_transport_prot-B"/>
</dbReference>
<dbReference type="GO" id="GO:0046872">
    <property type="term" value="F:metal ion binding"/>
    <property type="evidence" value="ECO:0007669"/>
    <property type="project" value="UniProtKB-KW"/>
</dbReference>
<evidence type="ECO:0000256" key="5">
    <source>
        <dbReference type="ARBA" id="ARBA00022519"/>
    </source>
</evidence>
<evidence type="ECO:0000259" key="17">
    <source>
        <dbReference type="PROSITE" id="PS51711"/>
    </source>
</evidence>